<dbReference type="InterPro" id="IPR000847">
    <property type="entry name" value="LysR_HTH_N"/>
</dbReference>
<dbReference type="GO" id="GO:0000976">
    <property type="term" value="F:transcription cis-regulatory region binding"/>
    <property type="evidence" value="ECO:0007669"/>
    <property type="project" value="TreeGrafter"/>
</dbReference>
<dbReference type="CDD" id="cd08420">
    <property type="entry name" value="PBP2_CysL_like"/>
    <property type="match status" value="1"/>
</dbReference>
<proteinExistence type="inferred from homology"/>
<keyword evidence="4" id="KW-0804">Transcription</keyword>
<accession>A0A5C6QQB2</accession>
<gene>
    <name evidence="6" type="ORF">ESZ36_03805</name>
</gene>
<evidence type="ECO:0000256" key="4">
    <source>
        <dbReference type="ARBA" id="ARBA00023163"/>
    </source>
</evidence>
<reference evidence="6 7" key="1">
    <citation type="submission" date="2019-07" db="EMBL/GenBank/DDBJ databases">
        <title>Genomes of sea-ice associated Colwellia species.</title>
        <authorList>
            <person name="Bowman J.P."/>
        </authorList>
    </citation>
    <scope>NUCLEOTIDE SEQUENCE [LARGE SCALE GENOMIC DNA]</scope>
    <source>
        <strain evidence="6 7">ACAM 459</strain>
    </source>
</reference>
<dbReference type="InterPro" id="IPR036388">
    <property type="entry name" value="WH-like_DNA-bd_sf"/>
</dbReference>
<keyword evidence="2" id="KW-0805">Transcription regulation</keyword>
<dbReference type="EMBL" id="VOLT01000002">
    <property type="protein sequence ID" value="TWX70788.1"/>
    <property type="molecule type" value="Genomic_DNA"/>
</dbReference>
<dbReference type="InterPro" id="IPR005119">
    <property type="entry name" value="LysR_subst-bd"/>
</dbReference>
<dbReference type="Pfam" id="PF03466">
    <property type="entry name" value="LysR_substrate"/>
    <property type="match status" value="1"/>
</dbReference>
<keyword evidence="3" id="KW-0238">DNA-binding</keyword>
<dbReference type="PROSITE" id="PS50931">
    <property type="entry name" value="HTH_LYSR"/>
    <property type="match status" value="1"/>
</dbReference>
<keyword evidence="7" id="KW-1185">Reference proteome</keyword>
<evidence type="ECO:0000313" key="6">
    <source>
        <dbReference type="EMBL" id="TWX70788.1"/>
    </source>
</evidence>
<evidence type="ECO:0000256" key="1">
    <source>
        <dbReference type="ARBA" id="ARBA00009437"/>
    </source>
</evidence>
<dbReference type="Gene3D" id="3.40.190.290">
    <property type="match status" value="1"/>
</dbReference>
<dbReference type="Proteomes" id="UP000321822">
    <property type="component" value="Unassembled WGS sequence"/>
</dbReference>
<dbReference type="InterPro" id="IPR036390">
    <property type="entry name" value="WH_DNA-bd_sf"/>
</dbReference>
<sequence>MGISIKKLQLFEATARLGKLTKAASELSLSQSAASQALKELEESLGYPLFERIGRDLLITENGLKSLPKVRQISDLLDSLKLANLNTMSGVLRVVASATIATYLLPQLIAKFVKIYPDVVPEIHIGNTQMVIDYLDKGKASIGLIEGPAVHRHLQITPWQVDQLQVFCSPEHSLAKKATINLEQLQQHSWVLREHGSGTRAIFDAAIEQMGAQISLGIELTRQSAIKESVKAGLGLGCLSQLSIAEELNNGGLIALHSPLNLSRRFALVTNKNSYHNMLTQTFIDYLLAEPSTTSN</sequence>
<dbReference type="AlphaFoldDB" id="A0A5C6QQB2"/>
<dbReference type="Gene3D" id="1.10.10.10">
    <property type="entry name" value="Winged helix-like DNA-binding domain superfamily/Winged helix DNA-binding domain"/>
    <property type="match status" value="1"/>
</dbReference>
<dbReference type="GO" id="GO:0003700">
    <property type="term" value="F:DNA-binding transcription factor activity"/>
    <property type="evidence" value="ECO:0007669"/>
    <property type="project" value="InterPro"/>
</dbReference>
<dbReference type="SUPFAM" id="SSF53850">
    <property type="entry name" value="Periplasmic binding protein-like II"/>
    <property type="match status" value="1"/>
</dbReference>
<comment type="caution">
    <text evidence="6">The sequence shown here is derived from an EMBL/GenBank/DDBJ whole genome shotgun (WGS) entry which is preliminary data.</text>
</comment>
<evidence type="ECO:0000256" key="3">
    <source>
        <dbReference type="ARBA" id="ARBA00023125"/>
    </source>
</evidence>
<dbReference type="SUPFAM" id="SSF46785">
    <property type="entry name" value="Winged helix' DNA-binding domain"/>
    <property type="match status" value="1"/>
</dbReference>
<organism evidence="6 7">
    <name type="scientific">Colwellia demingiae</name>
    <dbReference type="NCBI Taxonomy" id="89401"/>
    <lineage>
        <taxon>Bacteria</taxon>
        <taxon>Pseudomonadati</taxon>
        <taxon>Pseudomonadota</taxon>
        <taxon>Gammaproteobacteria</taxon>
        <taxon>Alteromonadales</taxon>
        <taxon>Colwelliaceae</taxon>
        <taxon>Colwellia</taxon>
    </lineage>
</organism>
<dbReference type="PANTHER" id="PTHR30126:SF94">
    <property type="entry name" value="LYSR FAMILY TRANSCRIPTIONAL REGULATOR"/>
    <property type="match status" value="1"/>
</dbReference>
<dbReference type="PANTHER" id="PTHR30126">
    <property type="entry name" value="HTH-TYPE TRANSCRIPTIONAL REGULATOR"/>
    <property type="match status" value="1"/>
</dbReference>
<feature type="domain" description="HTH lysR-type" evidence="5">
    <location>
        <begin position="3"/>
        <end position="60"/>
    </location>
</feature>
<comment type="similarity">
    <text evidence="1">Belongs to the LysR transcriptional regulatory family.</text>
</comment>
<dbReference type="RefSeq" id="WP_146783789.1">
    <property type="nucleotide sequence ID" value="NZ_VOLT01000002.1"/>
</dbReference>
<evidence type="ECO:0000259" key="5">
    <source>
        <dbReference type="PROSITE" id="PS50931"/>
    </source>
</evidence>
<name>A0A5C6QQB2_9GAMM</name>
<evidence type="ECO:0000313" key="7">
    <source>
        <dbReference type="Proteomes" id="UP000321822"/>
    </source>
</evidence>
<evidence type="ECO:0000256" key="2">
    <source>
        <dbReference type="ARBA" id="ARBA00023015"/>
    </source>
</evidence>
<dbReference type="OrthoDB" id="9808620at2"/>
<protein>
    <submittedName>
        <fullName evidence="6">LysR family transcriptional regulator</fullName>
    </submittedName>
</protein>
<dbReference type="PRINTS" id="PR00039">
    <property type="entry name" value="HTHLYSR"/>
</dbReference>
<dbReference type="Pfam" id="PF00126">
    <property type="entry name" value="HTH_1"/>
    <property type="match status" value="1"/>
</dbReference>